<keyword evidence="1" id="KW-0472">Membrane</keyword>
<name>A0ABY5BTR7_9LACO</name>
<feature type="transmembrane region" description="Helical" evidence="1">
    <location>
        <begin position="560"/>
        <end position="585"/>
    </location>
</feature>
<accession>A0ABY5BTR7</accession>
<feature type="transmembrane region" description="Helical" evidence="1">
    <location>
        <begin position="340"/>
        <end position="360"/>
    </location>
</feature>
<keyword evidence="1" id="KW-0812">Transmembrane</keyword>
<feature type="transmembrane region" description="Helical" evidence="1">
    <location>
        <begin position="124"/>
        <end position="144"/>
    </location>
</feature>
<feature type="transmembrane region" description="Helical" evidence="1">
    <location>
        <begin position="271"/>
        <end position="293"/>
    </location>
</feature>
<dbReference type="RefSeq" id="WP_252797314.1">
    <property type="nucleotide sequence ID" value="NZ_CP097118.1"/>
</dbReference>
<evidence type="ECO:0000313" key="3">
    <source>
        <dbReference type="Proteomes" id="UP001057025"/>
    </source>
</evidence>
<feature type="transmembrane region" description="Helical" evidence="1">
    <location>
        <begin position="226"/>
        <end position="250"/>
    </location>
</feature>
<feature type="transmembrane region" description="Helical" evidence="1">
    <location>
        <begin position="6"/>
        <end position="24"/>
    </location>
</feature>
<keyword evidence="1" id="KW-1133">Transmembrane helix</keyword>
<feature type="transmembrane region" description="Helical" evidence="1">
    <location>
        <begin position="74"/>
        <end position="91"/>
    </location>
</feature>
<feature type="transmembrane region" description="Helical" evidence="1">
    <location>
        <begin position="97"/>
        <end position="117"/>
    </location>
</feature>
<dbReference type="Proteomes" id="UP001057025">
    <property type="component" value="Chromosome"/>
</dbReference>
<protein>
    <submittedName>
        <fullName evidence="2">MFS transporter</fullName>
    </submittedName>
</protein>
<organism evidence="2 3">
    <name type="scientific">Fructilactobacillus hinvesii</name>
    <dbReference type="NCBI Taxonomy" id="2940300"/>
    <lineage>
        <taxon>Bacteria</taxon>
        <taxon>Bacillati</taxon>
        <taxon>Bacillota</taxon>
        <taxon>Bacilli</taxon>
        <taxon>Lactobacillales</taxon>
        <taxon>Lactobacillaceae</taxon>
        <taxon>Fructilactobacillus</taxon>
    </lineage>
</organism>
<dbReference type="EMBL" id="CP097118">
    <property type="protein sequence ID" value="USS88025.1"/>
    <property type="molecule type" value="Genomic_DNA"/>
</dbReference>
<feature type="transmembrane region" description="Helical" evidence="1">
    <location>
        <begin position="180"/>
        <end position="206"/>
    </location>
</feature>
<feature type="transmembrane region" description="Helical" evidence="1">
    <location>
        <begin position="372"/>
        <end position="391"/>
    </location>
</feature>
<evidence type="ECO:0000256" key="1">
    <source>
        <dbReference type="SAM" id="Phobius"/>
    </source>
</evidence>
<feature type="transmembrane region" description="Helical" evidence="1">
    <location>
        <begin position="299"/>
        <end position="320"/>
    </location>
</feature>
<evidence type="ECO:0000313" key="2">
    <source>
        <dbReference type="EMBL" id="USS88025.1"/>
    </source>
</evidence>
<proteinExistence type="predicted"/>
<keyword evidence="3" id="KW-1185">Reference proteome</keyword>
<reference evidence="2" key="1">
    <citation type="submission" date="2022-05" db="EMBL/GenBank/DDBJ databases">
        <authorList>
            <person name="Oliphant S.A."/>
            <person name="Watson-Haigh N.S."/>
            <person name="Sumby K.M."/>
            <person name="Gardner J.M."/>
            <person name="Jiranek V."/>
        </authorList>
    </citation>
    <scope>NUCLEOTIDE SEQUENCE</scope>
    <source>
        <strain evidence="2">KI11_C11</strain>
    </source>
</reference>
<gene>
    <name evidence="2" type="ORF">M3M39_00620</name>
</gene>
<sequence>MQKFRAWGSAVLLIGLASALIMLMQWKLHTVILGYDTFFHFNRIYDAAEQLRTGHFNYFMSNFGYQRSGQMINALYGPYFAYLLGVFLWLTGSWFSFQMLTGGLILVGAGLSAWILFRRLQIHPVLAVLGAVIYLAQNFITYWITSSAFLDWGAMLLPFAVLAGLSLIKGEPRQIHWGLGLIMSILIEVHTLSAVMTCCLLLPFFLVGWKQAASKGKYLGRVALNVLLAVVLTANYTVTFLNVVLQNRLVSPFAVKSLRTGAMHLMSPNWLQADVGIVFIVILGLQLLLVFLVRPLHRLNYFLTGVGLVFFWLSSTLFPWRLMQRVFPFLQHFLQFPSRFFSFAALLLLASVLMSLTQVLQTPRWHWSFESIFALVGLLAVTAVMLGMRNVKIQADNDWEKGNRPPQVGVYTPVKHRYDYYQQGTTQKQLKTDFMSADLEKPLLDERRGITDYLPNYSGRMNVKRLQPQYQTQIMRRNRFVKKRVDGSGQMHVTWNSKQNGLVTVPVVAYHDTTVRLNGQLLHRGQQADIHHYQVTDIGSIQVQPRRGVNHVLVAYRAPLWVKVAIFGSLTAWAGLLVWGLGLVISKWWRRARERKAARR</sequence>